<organism evidence="1">
    <name type="scientific">uncultured marine virus</name>
    <dbReference type="NCBI Taxonomy" id="186617"/>
    <lineage>
        <taxon>Viruses</taxon>
        <taxon>environmental samples</taxon>
    </lineage>
</organism>
<reference evidence="1" key="2">
    <citation type="submission" date="2015-03" db="EMBL/GenBank/DDBJ databases">
        <authorList>
            <person name="Chow C.-E.T."/>
            <person name="Winget D.M."/>
            <person name="White R.A.III."/>
            <person name="Hallam S.J."/>
            <person name="Suttle C.A."/>
        </authorList>
    </citation>
    <scope>NUCLEOTIDE SEQUENCE</scope>
    <source>
        <strain evidence="1">Oxic1_7</strain>
    </source>
</reference>
<protein>
    <submittedName>
        <fullName evidence="1">Uncharacterized protein</fullName>
    </submittedName>
</protein>
<name>A0A0F7LA32_9VIRU</name>
<sequence>MNFPTPFAINGEDLAIRFPRANGSSLTSLIDLYPELSCFKSAKVICLSSFALVKLVASSDMDPSHLP</sequence>
<evidence type="ECO:0000313" key="1">
    <source>
        <dbReference type="EMBL" id="AKH48262.1"/>
    </source>
</evidence>
<accession>A0A0F7LA32</accession>
<reference evidence="1" key="1">
    <citation type="journal article" date="2015" name="Front. Microbiol.">
        <title>Combining genomic sequencing methods to explore viral diversity and reveal potential virus-host interactions.</title>
        <authorList>
            <person name="Chow C.E."/>
            <person name="Winget D.M."/>
            <person name="White R.A.III."/>
            <person name="Hallam S.J."/>
            <person name="Suttle C.A."/>
        </authorList>
    </citation>
    <scope>NUCLEOTIDE SEQUENCE</scope>
    <source>
        <strain evidence="1">Oxic1_7</strain>
    </source>
</reference>
<dbReference type="EMBL" id="KR029602">
    <property type="protein sequence ID" value="AKH48262.1"/>
    <property type="molecule type" value="Genomic_DNA"/>
</dbReference>
<proteinExistence type="predicted"/>